<dbReference type="InterPro" id="IPR013381">
    <property type="entry name" value="CRISPR-assoc_prot_Cse1"/>
</dbReference>
<protein>
    <submittedName>
        <fullName evidence="2">Putative CRISPR system CASCADE complex protein CasA</fullName>
    </submittedName>
</protein>
<gene>
    <name evidence="2" type="ORF">HMPREF0072_0861</name>
</gene>
<name>C2BEU1_9FIRM</name>
<keyword evidence="3" id="KW-1185">Reference proteome</keyword>
<dbReference type="Proteomes" id="UP000005984">
    <property type="component" value="Unassembled WGS sequence"/>
</dbReference>
<accession>C2BEU1</accession>
<keyword evidence="1" id="KW-0175">Coiled coil</keyword>
<evidence type="ECO:0000256" key="1">
    <source>
        <dbReference type="SAM" id="Coils"/>
    </source>
</evidence>
<feature type="coiled-coil region" evidence="1">
    <location>
        <begin position="75"/>
        <end position="102"/>
    </location>
</feature>
<evidence type="ECO:0000313" key="2">
    <source>
        <dbReference type="EMBL" id="EEI86603.1"/>
    </source>
</evidence>
<dbReference type="STRING" id="525254.HMPREF0072_0861"/>
<dbReference type="RefSeq" id="WP_004826834.1">
    <property type="nucleotide sequence ID" value="NZ_GG666044.1"/>
</dbReference>
<dbReference type="EMBL" id="ABYO01000191">
    <property type="protein sequence ID" value="EEI86603.1"/>
    <property type="molecule type" value="Genomic_DNA"/>
</dbReference>
<sequence length="562" mass="65739">MSEFNLIDEPWISVVTDYKGTTKLVGLREFFQNCHNYLELAGEMPTQNFAVMRFLLAILHTVFSRYDANGKPYEMVTINEKMQQVENVDEEYEEDYEDALMETWESLWKSGKFPEIVTDYLECWHDRFYLFDDNYPFYQVTKEEISESKISKTNPSEILGKNINRLVSESGNKIALFSPKYSSDDNKEILDYDEVVRWLISFQSYASLSDKVRFSNKSYKASKGWLFDLGGVFLSSDNLYKTMVLNLVLVNTSNTDYNTNIQNPVWEYKPSEVVKKYMSDNPINNTAELYTAYSRAIYISDFDSEKPFKMGIVKLPEVLHSNNFLEPMTVWRYNKDGTNKGDFTPRKHQLNKSLRRSFGLITETEDANEGNENTAKRKPGIIDWLNDVNDYIGDEFVKINAISMEDDGNAMSWVPTNEIVDSIYIEANLVNDLEDKGWIFRINKVVDKTKYIVDKIFRSFVNDTKKIRNIESNEYVSRYSESLYYELDKPFRDWLISIDYSDNKDKKIDDWYKELKKISIKQAEKIVADSGPRDYTGIIENDSVRNIATAFNFFMARINKEL</sequence>
<organism evidence="2 3">
    <name type="scientific">Anaerococcus lactolyticus ATCC 51172</name>
    <dbReference type="NCBI Taxonomy" id="525254"/>
    <lineage>
        <taxon>Bacteria</taxon>
        <taxon>Bacillati</taxon>
        <taxon>Bacillota</taxon>
        <taxon>Tissierellia</taxon>
        <taxon>Tissierellales</taxon>
        <taxon>Peptoniphilaceae</taxon>
        <taxon>Anaerococcus</taxon>
    </lineage>
</organism>
<proteinExistence type="predicted"/>
<dbReference type="HOGENOM" id="CLU_034285_0_0_9"/>
<evidence type="ECO:0000313" key="3">
    <source>
        <dbReference type="Proteomes" id="UP000005984"/>
    </source>
</evidence>
<reference evidence="2 3" key="1">
    <citation type="submission" date="2008-10" db="EMBL/GenBank/DDBJ databases">
        <authorList>
            <person name="Qin X."/>
            <person name="Bachman B."/>
            <person name="Battles P."/>
            <person name="Bell A."/>
            <person name="Bess C."/>
            <person name="Bickham C."/>
            <person name="Chaboub L."/>
            <person name="Chen D."/>
            <person name="Coyle M."/>
            <person name="Deiros D.R."/>
            <person name="Dinh H."/>
            <person name="Forbes L."/>
            <person name="Fowler G."/>
            <person name="Francisco L."/>
            <person name="Fu Q."/>
            <person name="Gubbala S."/>
            <person name="Hale W."/>
            <person name="Han Y."/>
            <person name="Hemphill L."/>
            <person name="Highlander S.K."/>
            <person name="Hirani K."/>
            <person name="Hogues M."/>
            <person name="Jackson L."/>
            <person name="Jakkamsetti A."/>
            <person name="Javaid M."/>
            <person name="Jiang H."/>
            <person name="Korchina V."/>
            <person name="Kovar C."/>
            <person name="Lara F."/>
            <person name="Lee S."/>
            <person name="Mata R."/>
            <person name="Mathew T."/>
            <person name="Moen C."/>
            <person name="Morales K."/>
            <person name="Munidasa M."/>
            <person name="Nazareth L."/>
            <person name="Ngo R."/>
            <person name="Nguyen L."/>
            <person name="Okwuonu G."/>
            <person name="Ongeri F."/>
            <person name="Patil S."/>
            <person name="Petrosino J."/>
            <person name="Pham C."/>
            <person name="Pham P."/>
            <person name="Pu L.-L."/>
            <person name="Puazo M."/>
            <person name="Raj R."/>
            <person name="Reid J."/>
            <person name="Rouhana J."/>
            <person name="Saada N."/>
            <person name="Shang Y."/>
            <person name="Simmons D."/>
            <person name="Thornton R."/>
            <person name="Warren J."/>
            <person name="Weissenberger G."/>
            <person name="Zhang J."/>
            <person name="Zhang L."/>
            <person name="Zhou C."/>
            <person name="Zhu D."/>
            <person name="Muzny D."/>
            <person name="Worley K."/>
            <person name="Gibbs R."/>
        </authorList>
    </citation>
    <scope>NUCLEOTIDE SEQUENCE [LARGE SCALE GENOMIC DNA]</scope>
    <source>
        <strain evidence="2 3">ATCC 51172</strain>
    </source>
</reference>
<dbReference type="AlphaFoldDB" id="C2BEU1"/>
<comment type="caution">
    <text evidence="2">The sequence shown here is derived from an EMBL/GenBank/DDBJ whole genome shotgun (WGS) entry which is preliminary data.</text>
</comment>
<dbReference type="eggNOG" id="COG1203">
    <property type="taxonomic scope" value="Bacteria"/>
</dbReference>
<dbReference type="Pfam" id="PF09481">
    <property type="entry name" value="CRISPR_Cse1"/>
    <property type="match status" value="1"/>
</dbReference>
<dbReference type="Gene3D" id="1.10.132.100">
    <property type="match status" value="1"/>
</dbReference>